<dbReference type="PANTHER" id="PTHR43401">
    <property type="entry name" value="L-THREONINE 3-DEHYDROGENASE"/>
    <property type="match status" value="1"/>
</dbReference>
<evidence type="ECO:0000313" key="3">
    <source>
        <dbReference type="EMBL" id="GAH53640.1"/>
    </source>
</evidence>
<feature type="non-terminal residue" evidence="3">
    <location>
        <position position="1"/>
    </location>
</feature>
<dbReference type="Pfam" id="PF00107">
    <property type="entry name" value="ADH_zinc_N"/>
    <property type="match status" value="1"/>
</dbReference>
<dbReference type="InterPro" id="IPR013149">
    <property type="entry name" value="ADH-like_C"/>
</dbReference>
<dbReference type="InterPro" id="IPR050129">
    <property type="entry name" value="Zn_alcohol_dh"/>
</dbReference>
<dbReference type="SUPFAM" id="SSF51735">
    <property type="entry name" value="NAD(P)-binding Rossmann-fold domains"/>
    <property type="match status" value="1"/>
</dbReference>
<gene>
    <name evidence="3" type="ORF">S03H2_32135</name>
</gene>
<name>X1H9A3_9ZZZZ</name>
<evidence type="ECO:0000259" key="2">
    <source>
        <dbReference type="Pfam" id="PF00107"/>
    </source>
</evidence>
<dbReference type="InterPro" id="IPR036291">
    <property type="entry name" value="NAD(P)-bd_dom_sf"/>
</dbReference>
<dbReference type="EMBL" id="BARU01019515">
    <property type="protein sequence ID" value="GAH53640.1"/>
    <property type="molecule type" value="Genomic_DNA"/>
</dbReference>
<dbReference type="AlphaFoldDB" id="X1H9A3"/>
<reference evidence="3" key="1">
    <citation type="journal article" date="2014" name="Front. Microbiol.">
        <title>High frequency of phylogenetically diverse reductive dehalogenase-homologous genes in deep subseafloor sedimentary metagenomes.</title>
        <authorList>
            <person name="Kawai M."/>
            <person name="Futagami T."/>
            <person name="Toyoda A."/>
            <person name="Takaki Y."/>
            <person name="Nishi S."/>
            <person name="Hori S."/>
            <person name="Arai W."/>
            <person name="Tsubouchi T."/>
            <person name="Morono Y."/>
            <person name="Uchiyama I."/>
            <person name="Ito T."/>
            <person name="Fujiyama A."/>
            <person name="Inagaki F."/>
            <person name="Takami H."/>
        </authorList>
    </citation>
    <scope>NUCLEOTIDE SEQUENCE</scope>
    <source>
        <strain evidence="3">Expedition CK06-06</strain>
    </source>
</reference>
<proteinExistence type="predicted"/>
<keyword evidence="1" id="KW-0560">Oxidoreductase</keyword>
<protein>
    <recommendedName>
        <fullName evidence="2">Alcohol dehydrogenase-like C-terminal domain-containing protein</fullName>
    </recommendedName>
</protein>
<accession>X1H9A3</accession>
<organism evidence="3">
    <name type="scientific">marine sediment metagenome</name>
    <dbReference type="NCBI Taxonomy" id="412755"/>
    <lineage>
        <taxon>unclassified sequences</taxon>
        <taxon>metagenomes</taxon>
        <taxon>ecological metagenomes</taxon>
    </lineage>
</organism>
<dbReference type="GO" id="GO:0016491">
    <property type="term" value="F:oxidoreductase activity"/>
    <property type="evidence" value="ECO:0007669"/>
    <property type="project" value="UniProtKB-KW"/>
</dbReference>
<dbReference type="Gene3D" id="3.40.50.720">
    <property type="entry name" value="NAD(P)-binding Rossmann-like Domain"/>
    <property type="match status" value="1"/>
</dbReference>
<feature type="domain" description="Alcohol dehydrogenase-like C-terminal" evidence="2">
    <location>
        <begin position="74"/>
        <end position="201"/>
    </location>
</feature>
<dbReference type="Gene3D" id="3.90.180.10">
    <property type="entry name" value="Medium-chain alcohol dehydrogenases, catalytic domain"/>
    <property type="match status" value="1"/>
</dbReference>
<sequence>CKNWKSLGVLDVNGGMTECIAVPERCIFKIKDKVSFSRACLVEPLAVAYRATQKLSNSKLREAKFTLVIGAGTIGLLILQILKTKGCKNVIVSDISEYRLQIAKRLGANFIINPTKRNFFSNIKTITINHLVDYSFEAVGLSITATQSLEVLRSCGIAVWVGNAQKIIKINMQQLVTSENRVIGSRAYTEEDFLTSIKMIEEERIDLESIISSEELLENGVEAFIKLKENRDGKIIKIILRND</sequence>
<dbReference type="PANTHER" id="PTHR43401:SF2">
    <property type="entry name" value="L-THREONINE 3-DEHYDROGENASE"/>
    <property type="match status" value="1"/>
</dbReference>
<evidence type="ECO:0000256" key="1">
    <source>
        <dbReference type="ARBA" id="ARBA00023002"/>
    </source>
</evidence>
<comment type="caution">
    <text evidence="3">The sequence shown here is derived from an EMBL/GenBank/DDBJ whole genome shotgun (WGS) entry which is preliminary data.</text>
</comment>